<dbReference type="AlphaFoldDB" id="A0A166KIL2"/>
<protein>
    <recommendedName>
        <fullName evidence="3">NAD(P)-binding protein</fullName>
    </recommendedName>
</protein>
<sequence length="161" mass="17520">MSKALVFETFKDRQARMKTGTTALYSQSKMGNAIFAAETARRYGDLGIVSVALNPGNLKSDLQRHMSPVAHFLSDWLLYPVAMGALTQLWAGTSVEGAELSGQVRFTSAYTNLPVQVCSGMGLTHPVPYTMGTCSQGAAEMQDLALGAKLWNWLEEQIKDV</sequence>
<accession>A0A166KIL2</accession>
<dbReference type="InterPro" id="IPR036291">
    <property type="entry name" value="NAD(P)-bd_dom_sf"/>
</dbReference>
<dbReference type="EMBL" id="KV417543">
    <property type="protein sequence ID" value="KZP21942.1"/>
    <property type="molecule type" value="Genomic_DNA"/>
</dbReference>
<dbReference type="Proteomes" id="UP000076532">
    <property type="component" value="Unassembled WGS sequence"/>
</dbReference>
<proteinExistence type="predicted"/>
<gene>
    <name evidence="1" type="ORF">FIBSPDRAFT_931383</name>
</gene>
<evidence type="ECO:0000313" key="1">
    <source>
        <dbReference type="EMBL" id="KZP21942.1"/>
    </source>
</evidence>
<reference evidence="1 2" key="1">
    <citation type="journal article" date="2016" name="Mol. Biol. Evol.">
        <title>Comparative Genomics of Early-Diverging Mushroom-Forming Fungi Provides Insights into the Origins of Lignocellulose Decay Capabilities.</title>
        <authorList>
            <person name="Nagy L.G."/>
            <person name="Riley R."/>
            <person name="Tritt A."/>
            <person name="Adam C."/>
            <person name="Daum C."/>
            <person name="Floudas D."/>
            <person name="Sun H."/>
            <person name="Yadav J.S."/>
            <person name="Pangilinan J."/>
            <person name="Larsson K.H."/>
            <person name="Matsuura K."/>
            <person name="Barry K."/>
            <person name="Labutti K."/>
            <person name="Kuo R."/>
            <person name="Ohm R.A."/>
            <person name="Bhattacharya S.S."/>
            <person name="Shirouzu T."/>
            <person name="Yoshinaga Y."/>
            <person name="Martin F.M."/>
            <person name="Grigoriev I.V."/>
            <person name="Hibbett D.S."/>
        </authorList>
    </citation>
    <scope>NUCLEOTIDE SEQUENCE [LARGE SCALE GENOMIC DNA]</scope>
    <source>
        <strain evidence="1 2">CBS 109695</strain>
    </source>
</reference>
<organism evidence="1 2">
    <name type="scientific">Athelia psychrophila</name>
    <dbReference type="NCBI Taxonomy" id="1759441"/>
    <lineage>
        <taxon>Eukaryota</taxon>
        <taxon>Fungi</taxon>
        <taxon>Dikarya</taxon>
        <taxon>Basidiomycota</taxon>
        <taxon>Agaricomycotina</taxon>
        <taxon>Agaricomycetes</taxon>
        <taxon>Agaricomycetidae</taxon>
        <taxon>Atheliales</taxon>
        <taxon>Atheliaceae</taxon>
        <taxon>Athelia</taxon>
    </lineage>
</organism>
<evidence type="ECO:0008006" key="3">
    <source>
        <dbReference type="Google" id="ProtNLM"/>
    </source>
</evidence>
<evidence type="ECO:0000313" key="2">
    <source>
        <dbReference type="Proteomes" id="UP000076532"/>
    </source>
</evidence>
<dbReference type="STRING" id="436010.A0A166KIL2"/>
<dbReference type="SUPFAM" id="SSF51735">
    <property type="entry name" value="NAD(P)-binding Rossmann-fold domains"/>
    <property type="match status" value="1"/>
</dbReference>
<keyword evidence="2" id="KW-1185">Reference proteome</keyword>
<dbReference type="Gene3D" id="3.40.50.720">
    <property type="entry name" value="NAD(P)-binding Rossmann-like Domain"/>
    <property type="match status" value="1"/>
</dbReference>
<dbReference type="OrthoDB" id="191139at2759"/>
<name>A0A166KIL2_9AGAM</name>